<comment type="caution">
    <text evidence="1">The sequence shown here is derived from an EMBL/GenBank/DDBJ whole genome shotgun (WGS) entry which is preliminary data.</text>
</comment>
<gene>
    <name evidence="1" type="ORF">CK203_008472</name>
</gene>
<accession>A0A438KNB4</accession>
<reference evidence="1 2" key="1">
    <citation type="journal article" date="2018" name="PLoS Genet.">
        <title>Population sequencing reveals clonal diversity and ancestral inbreeding in the grapevine cultivar Chardonnay.</title>
        <authorList>
            <person name="Roach M.J."/>
            <person name="Johnson D.L."/>
            <person name="Bohlmann J."/>
            <person name="van Vuuren H.J."/>
            <person name="Jones S.J."/>
            <person name="Pretorius I.S."/>
            <person name="Schmidt S.A."/>
            <person name="Borneman A.R."/>
        </authorList>
    </citation>
    <scope>NUCLEOTIDE SEQUENCE [LARGE SCALE GENOMIC DNA]</scope>
    <source>
        <strain evidence="2">cv. Chardonnay</strain>
        <tissue evidence="1">Leaf</tissue>
    </source>
</reference>
<evidence type="ECO:0000313" key="1">
    <source>
        <dbReference type="EMBL" id="RVX22690.1"/>
    </source>
</evidence>
<protein>
    <submittedName>
        <fullName evidence="1">Uncharacterized protein</fullName>
    </submittedName>
</protein>
<dbReference type="AlphaFoldDB" id="A0A438KNB4"/>
<dbReference type="EMBL" id="QGNW01000002">
    <property type="protein sequence ID" value="RVX22690.1"/>
    <property type="molecule type" value="Genomic_DNA"/>
</dbReference>
<evidence type="ECO:0000313" key="2">
    <source>
        <dbReference type="Proteomes" id="UP000288805"/>
    </source>
</evidence>
<dbReference type="Proteomes" id="UP000288805">
    <property type="component" value="Unassembled WGS sequence"/>
</dbReference>
<name>A0A438KNB4_VITVI</name>
<proteinExistence type="predicted"/>
<organism evidence="1 2">
    <name type="scientific">Vitis vinifera</name>
    <name type="common">Grape</name>
    <dbReference type="NCBI Taxonomy" id="29760"/>
    <lineage>
        <taxon>Eukaryota</taxon>
        <taxon>Viridiplantae</taxon>
        <taxon>Streptophyta</taxon>
        <taxon>Embryophyta</taxon>
        <taxon>Tracheophyta</taxon>
        <taxon>Spermatophyta</taxon>
        <taxon>Magnoliopsida</taxon>
        <taxon>eudicotyledons</taxon>
        <taxon>Gunneridae</taxon>
        <taxon>Pentapetalae</taxon>
        <taxon>rosids</taxon>
        <taxon>Vitales</taxon>
        <taxon>Vitaceae</taxon>
        <taxon>Viteae</taxon>
        <taxon>Vitis</taxon>
    </lineage>
</organism>
<sequence length="88" mass="10413">MGCKVGLWKTICKDWDILSSRVAYSMDNEGRVRFWTDKLCGDKSLRTYFPSYLYSPPLRRLRWRRFGSLHLMRVVRHPNSLGDSMIGK</sequence>